<proteinExistence type="predicted"/>
<evidence type="ECO:0000313" key="1">
    <source>
        <dbReference type="EMBL" id="KAF0825244.1"/>
    </source>
</evidence>
<gene>
    <name evidence="1" type="ORF">KIS1582_1031</name>
</gene>
<comment type="caution">
    <text evidence="1">The sequence shown here is derived from an EMBL/GenBank/DDBJ whole genome shotgun (WGS) entry which is preliminary data.</text>
</comment>
<accession>A0A800NE89</accession>
<dbReference type="Proteomes" id="UP000465778">
    <property type="component" value="Unassembled WGS sequence"/>
</dbReference>
<dbReference type="EMBL" id="VDEM01000006">
    <property type="protein sequence ID" value="KAF0825244.1"/>
    <property type="molecule type" value="Genomic_DNA"/>
</dbReference>
<sequence>MAASVFFERFLVYGETEKVGKFIFLTFLVSFFNEISPFLL</sequence>
<protein>
    <submittedName>
        <fullName evidence="1">Uncharacterized protein</fullName>
    </submittedName>
</protein>
<name>A0A800NE89_CYTFI</name>
<evidence type="ECO:0000313" key="2">
    <source>
        <dbReference type="Proteomes" id="UP000465778"/>
    </source>
</evidence>
<dbReference type="AlphaFoldDB" id="A0A800NE89"/>
<organism evidence="1 2">
    <name type="scientific">Cytobacillus firmus</name>
    <name type="common">Bacillus firmus</name>
    <dbReference type="NCBI Taxonomy" id="1399"/>
    <lineage>
        <taxon>Bacteria</taxon>
        <taxon>Bacillati</taxon>
        <taxon>Bacillota</taxon>
        <taxon>Bacilli</taxon>
        <taxon>Bacillales</taxon>
        <taxon>Bacillaceae</taxon>
        <taxon>Cytobacillus</taxon>
    </lineage>
</organism>
<reference evidence="1 2" key="1">
    <citation type="journal article" date="2020" name="G3 (Bethesda)">
        <title>Whole Genome Sequencing and Comparative Genomics of Two Nematicidal Bacillus Strains Reveals a Wide Range of Possible Virulence Factors.</title>
        <authorList>
            <person name="Susic N."/>
            <person name="Janezic S."/>
            <person name="Rupnik M."/>
            <person name="Geric Stare B."/>
        </authorList>
    </citation>
    <scope>NUCLEOTIDE SEQUENCE [LARGE SCALE GENOMIC DNA]</scope>
    <source>
        <strain evidence="1 2">I-1582</strain>
    </source>
</reference>